<accession>A0A914R717</accession>
<dbReference type="WBParaSite" id="PEQ_0000205301-mRNA-1">
    <property type="protein sequence ID" value="PEQ_0000205301-mRNA-1"/>
    <property type="gene ID" value="PEQ_0000205301"/>
</dbReference>
<feature type="chain" id="PRO_5037754938" evidence="1">
    <location>
        <begin position="17"/>
        <end position="112"/>
    </location>
</feature>
<evidence type="ECO:0000313" key="3">
    <source>
        <dbReference type="WBParaSite" id="PEQ_0000205301-mRNA-1"/>
    </source>
</evidence>
<keyword evidence="2" id="KW-1185">Reference proteome</keyword>
<keyword evidence="1" id="KW-0732">Signal</keyword>
<evidence type="ECO:0000313" key="2">
    <source>
        <dbReference type="Proteomes" id="UP000887564"/>
    </source>
</evidence>
<name>A0A914R717_PAREQ</name>
<reference evidence="3" key="1">
    <citation type="submission" date="2022-11" db="UniProtKB">
        <authorList>
            <consortium name="WormBaseParasite"/>
        </authorList>
    </citation>
    <scope>IDENTIFICATION</scope>
</reference>
<feature type="signal peptide" evidence="1">
    <location>
        <begin position="1"/>
        <end position="16"/>
    </location>
</feature>
<dbReference type="AlphaFoldDB" id="A0A914R717"/>
<protein>
    <submittedName>
        <fullName evidence="3">Secreted protein</fullName>
    </submittedName>
</protein>
<proteinExistence type="predicted"/>
<evidence type="ECO:0000256" key="1">
    <source>
        <dbReference type="SAM" id="SignalP"/>
    </source>
</evidence>
<sequence length="112" mass="12980">MVLILFVLYLLQTAYCKTCVDDVKVSYLHIRRLFALLTGSFNCDEQSFCANQTQIKGKVNSTGCFDRGDDDIKCCCNEAVSCFIFFLVHMRLRSLNYRRLFSPGIFKFSYLK</sequence>
<dbReference type="Proteomes" id="UP000887564">
    <property type="component" value="Unplaced"/>
</dbReference>
<organism evidence="2 3">
    <name type="scientific">Parascaris equorum</name>
    <name type="common">Equine roundworm</name>
    <dbReference type="NCBI Taxonomy" id="6256"/>
    <lineage>
        <taxon>Eukaryota</taxon>
        <taxon>Metazoa</taxon>
        <taxon>Ecdysozoa</taxon>
        <taxon>Nematoda</taxon>
        <taxon>Chromadorea</taxon>
        <taxon>Rhabditida</taxon>
        <taxon>Spirurina</taxon>
        <taxon>Ascaridomorpha</taxon>
        <taxon>Ascaridoidea</taxon>
        <taxon>Ascarididae</taxon>
        <taxon>Parascaris</taxon>
    </lineage>
</organism>